<organism evidence="2 3">
    <name type="scientific">Xylanibacter ruminicola</name>
    <name type="common">Prevotella ruminicola</name>
    <dbReference type="NCBI Taxonomy" id="839"/>
    <lineage>
        <taxon>Bacteria</taxon>
        <taxon>Pseudomonadati</taxon>
        <taxon>Bacteroidota</taxon>
        <taxon>Bacteroidia</taxon>
        <taxon>Bacteroidales</taxon>
        <taxon>Prevotellaceae</taxon>
        <taxon>Xylanibacter</taxon>
    </lineage>
</organism>
<dbReference type="GO" id="GO:0016301">
    <property type="term" value="F:kinase activity"/>
    <property type="evidence" value="ECO:0007669"/>
    <property type="project" value="UniProtKB-KW"/>
</dbReference>
<evidence type="ECO:0000256" key="1">
    <source>
        <dbReference type="ARBA" id="ARBA00006479"/>
    </source>
</evidence>
<dbReference type="PANTHER" id="PTHR18964">
    <property type="entry name" value="ROK (REPRESSOR, ORF, KINASE) FAMILY"/>
    <property type="match status" value="1"/>
</dbReference>
<dbReference type="SUPFAM" id="SSF53067">
    <property type="entry name" value="Actin-like ATPase domain"/>
    <property type="match status" value="1"/>
</dbReference>
<evidence type="ECO:0000313" key="3">
    <source>
        <dbReference type="Proteomes" id="UP000182257"/>
    </source>
</evidence>
<sequence length="327" mass="34956">MEEYKIKTKVVGVDISNELTTYAIVDIRGNIIAEESFLTSGYSDVNNFVTALSDKIVNLVEANGGYETIRSIGVSSPSASSVSGCIENAANLPWKGIVPLSAMLRDRIGLAVGLSNDAHVSALGEFTFGCAHGMKNFIILSLGVGIGSCFFSAGDDHTGHNGYAGEFGHTCIVNRNGRACGCGHTGCLESYVGAAGIVNTAKELMTESDAPTLMRNLEKLSPRTIKECCDQGDEMAIEVYRRTGEMLGLGLANYASLVDPEAIILTGGISHAGKWLLEPTYQAFEEHVFGNLRGKVKILVSKLEDRERDVLGASALAWSVPEYSLFK</sequence>
<keyword evidence="2" id="KW-0418">Kinase</keyword>
<dbReference type="OrthoDB" id="9810372at2"/>
<dbReference type="InterPro" id="IPR000600">
    <property type="entry name" value="ROK"/>
</dbReference>
<dbReference type="Gene3D" id="3.30.420.40">
    <property type="match status" value="2"/>
</dbReference>
<reference evidence="2 3" key="1">
    <citation type="submission" date="2016-10" db="EMBL/GenBank/DDBJ databases">
        <authorList>
            <person name="de Groot N.N."/>
        </authorList>
    </citation>
    <scope>NUCLEOTIDE SEQUENCE [LARGE SCALE GENOMIC DNA]</scope>
    <source>
        <strain evidence="2 3">D31d</strain>
    </source>
</reference>
<gene>
    <name evidence="2" type="ORF">SAMN05216462_1876</name>
</gene>
<comment type="similarity">
    <text evidence="1">Belongs to the ROK (NagC/XylR) family.</text>
</comment>
<name>A0A1H4CBQ8_XYLRU</name>
<evidence type="ECO:0000313" key="2">
    <source>
        <dbReference type="EMBL" id="SEA57729.1"/>
    </source>
</evidence>
<dbReference type="AlphaFoldDB" id="A0A1H4CBQ8"/>
<dbReference type="PANTHER" id="PTHR18964:SF149">
    <property type="entry name" value="BIFUNCTIONAL UDP-N-ACETYLGLUCOSAMINE 2-EPIMERASE_N-ACETYLMANNOSAMINE KINASE"/>
    <property type="match status" value="1"/>
</dbReference>
<proteinExistence type="inferred from homology"/>
<accession>A0A1H4CBQ8</accession>
<dbReference type="RefSeq" id="WP_074761237.1">
    <property type="nucleotide sequence ID" value="NZ_FNRF01000003.1"/>
</dbReference>
<keyword evidence="2" id="KW-0808">Transferase</keyword>
<dbReference type="InterPro" id="IPR043129">
    <property type="entry name" value="ATPase_NBD"/>
</dbReference>
<dbReference type="Pfam" id="PF00480">
    <property type="entry name" value="ROK"/>
    <property type="match status" value="1"/>
</dbReference>
<protein>
    <submittedName>
        <fullName evidence="2">Glucokinase</fullName>
    </submittedName>
</protein>
<dbReference type="Proteomes" id="UP000182257">
    <property type="component" value="Unassembled WGS sequence"/>
</dbReference>
<dbReference type="EMBL" id="FNRF01000003">
    <property type="protein sequence ID" value="SEA57729.1"/>
    <property type="molecule type" value="Genomic_DNA"/>
</dbReference>